<evidence type="ECO:0000256" key="3">
    <source>
        <dbReference type="ARBA" id="ARBA00024799"/>
    </source>
</evidence>
<dbReference type="GO" id="GO:0016740">
    <property type="term" value="F:transferase activity"/>
    <property type="evidence" value="ECO:0007669"/>
    <property type="project" value="UniProtKB-KW"/>
</dbReference>
<dbReference type="Proteomes" id="UP000016662">
    <property type="component" value="Unassembled WGS sequence"/>
</dbReference>
<dbReference type="EMBL" id="AWVF01000093">
    <property type="protein sequence ID" value="ERJ96882.1"/>
    <property type="molecule type" value="Genomic_DNA"/>
</dbReference>
<sequence>MIAYLAELGKLHFTKEEMEQMASEMTSIIEIMDTVKEIDIQYDAYADNKNVYLNDLREDIKEDSFPTEKILQNAVNDENCFVVPKVVE</sequence>
<dbReference type="HOGENOM" id="CLU_105899_6_2_9"/>
<comment type="function">
    <text evidence="3">Allows the formation of correctly charged Asn-tRNA(Asn) or Gln-tRNA(Gln) through the transamidation of misacylated Asp-tRNA(Asn) or Glu-tRNA(Gln) in organisms which lack either or both of asparaginyl-tRNA or glutaminyl-tRNA synthetases. The reaction takes place in the presence of glutamine and ATP through an activated phospho-Asp-tRNA(Asn) or phospho-Glu-tRNA(Gln).</text>
</comment>
<dbReference type="STRING" id="411473.RUMCAL_00809"/>
<comment type="catalytic activity">
    <reaction evidence="4">
        <text>L-aspartyl-tRNA(Asn) + L-glutamine + ATP + H2O = L-asparaginyl-tRNA(Asn) + L-glutamate + ADP + phosphate + 2 H(+)</text>
        <dbReference type="Rhea" id="RHEA:14513"/>
        <dbReference type="Rhea" id="RHEA-COMP:9674"/>
        <dbReference type="Rhea" id="RHEA-COMP:9677"/>
        <dbReference type="ChEBI" id="CHEBI:15377"/>
        <dbReference type="ChEBI" id="CHEBI:15378"/>
        <dbReference type="ChEBI" id="CHEBI:29985"/>
        <dbReference type="ChEBI" id="CHEBI:30616"/>
        <dbReference type="ChEBI" id="CHEBI:43474"/>
        <dbReference type="ChEBI" id="CHEBI:58359"/>
        <dbReference type="ChEBI" id="CHEBI:78515"/>
        <dbReference type="ChEBI" id="CHEBI:78516"/>
        <dbReference type="ChEBI" id="CHEBI:456216"/>
    </reaction>
</comment>
<evidence type="ECO:0000256" key="2">
    <source>
        <dbReference type="ARBA" id="ARBA00011123"/>
    </source>
</evidence>
<dbReference type="Pfam" id="PF02686">
    <property type="entry name" value="GatC"/>
    <property type="match status" value="1"/>
</dbReference>
<reference evidence="6 7" key="1">
    <citation type="submission" date="2013-07" db="EMBL/GenBank/DDBJ databases">
        <authorList>
            <person name="Weinstock G."/>
            <person name="Sodergren E."/>
            <person name="Wylie T."/>
            <person name="Fulton L."/>
            <person name="Fulton R."/>
            <person name="Fronick C."/>
            <person name="O'Laughlin M."/>
            <person name="Godfrey J."/>
            <person name="Miner T."/>
            <person name="Herter B."/>
            <person name="Appelbaum E."/>
            <person name="Cordes M."/>
            <person name="Lek S."/>
            <person name="Wollam A."/>
            <person name="Pepin K.H."/>
            <person name="Palsikar V.B."/>
            <person name="Mitreva M."/>
            <person name="Wilson R.K."/>
        </authorList>
    </citation>
    <scope>NUCLEOTIDE SEQUENCE [LARGE SCALE GENOMIC DNA]</scope>
    <source>
        <strain evidence="6 7">ATCC 27760</strain>
    </source>
</reference>
<organism evidence="6 7">
    <name type="scientific">Ruminococcus callidus ATCC 27760</name>
    <dbReference type="NCBI Taxonomy" id="411473"/>
    <lineage>
        <taxon>Bacteria</taxon>
        <taxon>Bacillati</taxon>
        <taxon>Bacillota</taxon>
        <taxon>Clostridia</taxon>
        <taxon>Eubacteriales</taxon>
        <taxon>Oscillospiraceae</taxon>
        <taxon>Ruminococcus</taxon>
    </lineage>
</organism>
<dbReference type="PATRIC" id="fig|411473.3.peg.659"/>
<evidence type="ECO:0000256" key="5">
    <source>
        <dbReference type="ARBA" id="ARBA00047913"/>
    </source>
</evidence>
<comment type="caution">
    <text evidence="6">The sequence shown here is derived from an EMBL/GenBank/DDBJ whole genome shotgun (WGS) entry which is preliminary data.</text>
</comment>
<proteinExistence type="inferred from homology"/>
<comment type="catalytic activity">
    <reaction evidence="5">
        <text>L-glutamyl-tRNA(Gln) + L-glutamine + ATP + H2O = L-glutaminyl-tRNA(Gln) + L-glutamate + ADP + phosphate + H(+)</text>
        <dbReference type="Rhea" id="RHEA:17521"/>
        <dbReference type="Rhea" id="RHEA-COMP:9681"/>
        <dbReference type="Rhea" id="RHEA-COMP:9684"/>
        <dbReference type="ChEBI" id="CHEBI:15377"/>
        <dbReference type="ChEBI" id="CHEBI:15378"/>
        <dbReference type="ChEBI" id="CHEBI:29985"/>
        <dbReference type="ChEBI" id="CHEBI:30616"/>
        <dbReference type="ChEBI" id="CHEBI:43474"/>
        <dbReference type="ChEBI" id="CHEBI:58359"/>
        <dbReference type="ChEBI" id="CHEBI:78520"/>
        <dbReference type="ChEBI" id="CHEBI:78521"/>
        <dbReference type="ChEBI" id="CHEBI:456216"/>
    </reaction>
</comment>
<name>U2KX61_9FIRM</name>
<comment type="subunit">
    <text evidence="2">Heterotrimer of A, B and C subunits.</text>
</comment>
<dbReference type="NCBIfam" id="TIGR00135">
    <property type="entry name" value="gatC"/>
    <property type="match status" value="1"/>
</dbReference>
<dbReference type="GO" id="GO:0006450">
    <property type="term" value="P:regulation of translational fidelity"/>
    <property type="evidence" value="ECO:0007669"/>
    <property type="project" value="InterPro"/>
</dbReference>
<protein>
    <submittedName>
        <fullName evidence="6">Glutamyl-tRNA(Gln) amidotransferase, C subunit</fullName>
    </submittedName>
</protein>
<comment type="similarity">
    <text evidence="1">Belongs to the GatC family.</text>
</comment>
<keyword evidence="7" id="KW-1185">Reference proteome</keyword>
<gene>
    <name evidence="6" type="ORF">RUMCAL_00809</name>
</gene>
<evidence type="ECO:0000313" key="7">
    <source>
        <dbReference type="Proteomes" id="UP000016662"/>
    </source>
</evidence>
<evidence type="ECO:0000313" key="6">
    <source>
        <dbReference type="EMBL" id="ERJ96882.1"/>
    </source>
</evidence>
<dbReference type="Gene3D" id="1.10.20.60">
    <property type="entry name" value="Glu-tRNAGln amidotransferase C subunit, N-terminal domain"/>
    <property type="match status" value="1"/>
</dbReference>
<evidence type="ECO:0000256" key="4">
    <source>
        <dbReference type="ARBA" id="ARBA00047380"/>
    </source>
</evidence>
<dbReference type="SUPFAM" id="SSF141000">
    <property type="entry name" value="Glu-tRNAGln amidotransferase C subunit"/>
    <property type="match status" value="1"/>
</dbReference>
<accession>U2KX61</accession>
<evidence type="ECO:0000256" key="1">
    <source>
        <dbReference type="ARBA" id="ARBA00010757"/>
    </source>
</evidence>
<dbReference type="InterPro" id="IPR003837">
    <property type="entry name" value="GatC"/>
</dbReference>
<dbReference type="eggNOG" id="COG0721">
    <property type="taxonomic scope" value="Bacteria"/>
</dbReference>
<dbReference type="InterPro" id="IPR036113">
    <property type="entry name" value="Asp/Glu-ADT_sf_sub_c"/>
</dbReference>
<keyword evidence="6" id="KW-0808">Transferase</keyword>
<dbReference type="AlphaFoldDB" id="U2KX61"/>